<gene>
    <name evidence="2" type="ORF">LMTR13_24405</name>
</gene>
<proteinExistence type="predicted"/>
<dbReference type="OrthoDB" id="8233059at2"/>
<organism evidence="2 3">
    <name type="scientific">Bradyrhizobium icense</name>
    <dbReference type="NCBI Taxonomy" id="1274631"/>
    <lineage>
        <taxon>Bacteria</taxon>
        <taxon>Pseudomonadati</taxon>
        <taxon>Pseudomonadota</taxon>
        <taxon>Alphaproteobacteria</taxon>
        <taxon>Hyphomicrobiales</taxon>
        <taxon>Nitrobacteraceae</taxon>
        <taxon>Bradyrhizobium</taxon>
    </lineage>
</organism>
<accession>A0A1B1UJF5</accession>
<reference evidence="2 3" key="1">
    <citation type="submission" date="2016-07" db="EMBL/GenBank/DDBJ databases">
        <title>Complete genome sequence of Bradyrhizobium icense LMTR 13T, a potential inoculant strain isolated from lima bean (Phaseolus lunatus) in Peru.</title>
        <authorList>
            <person name="Ormeno-Orrillo E."/>
            <person name="Duran D."/>
            <person name="Rogel M.A."/>
            <person name="Rey L."/>
            <person name="Imperial J."/>
            <person name="Ruiz-Argueso T."/>
            <person name="Martinez-Romero E."/>
        </authorList>
    </citation>
    <scope>NUCLEOTIDE SEQUENCE [LARGE SCALE GENOMIC DNA]</scope>
    <source>
        <strain evidence="2 3">LMTR 13</strain>
    </source>
</reference>
<keyword evidence="1" id="KW-0812">Transmembrane</keyword>
<keyword evidence="3" id="KW-1185">Reference proteome</keyword>
<sequence length="176" mass="18512">MDNANKQITLEEHSGREQAVKDGKWHYGLNREDTQSTLHNGGLRSFVKKAALDSGPIALCALILINCGAALAVLAFLEGISTRATIDLSLIGALASATLSFALGAALALLAMFACAAAEKAVTSEPPRIQEARRLRAAKTARVCHICSFISALASLALFASGMSETSSTLPMLLQR</sequence>
<dbReference type="KEGG" id="bic:LMTR13_24405"/>
<evidence type="ECO:0000313" key="2">
    <source>
        <dbReference type="EMBL" id="ANW02827.1"/>
    </source>
</evidence>
<feature type="transmembrane region" description="Helical" evidence="1">
    <location>
        <begin position="57"/>
        <end position="77"/>
    </location>
</feature>
<dbReference type="Proteomes" id="UP000092839">
    <property type="component" value="Chromosome"/>
</dbReference>
<dbReference type="AlphaFoldDB" id="A0A1B1UJF5"/>
<evidence type="ECO:0000313" key="3">
    <source>
        <dbReference type="Proteomes" id="UP000092839"/>
    </source>
</evidence>
<feature type="transmembrane region" description="Helical" evidence="1">
    <location>
        <begin position="143"/>
        <end position="163"/>
    </location>
</feature>
<feature type="transmembrane region" description="Helical" evidence="1">
    <location>
        <begin position="89"/>
        <end position="118"/>
    </location>
</feature>
<keyword evidence="1" id="KW-1133">Transmembrane helix</keyword>
<name>A0A1B1UJF5_9BRAD</name>
<evidence type="ECO:0000256" key="1">
    <source>
        <dbReference type="SAM" id="Phobius"/>
    </source>
</evidence>
<keyword evidence="1" id="KW-0472">Membrane</keyword>
<protein>
    <submittedName>
        <fullName evidence="2">Uncharacterized protein</fullName>
    </submittedName>
</protein>
<dbReference type="RefSeq" id="WP_065730026.1">
    <property type="nucleotide sequence ID" value="NZ_CP016428.1"/>
</dbReference>
<dbReference type="EMBL" id="CP016428">
    <property type="protein sequence ID" value="ANW02827.1"/>
    <property type="molecule type" value="Genomic_DNA"/>
</dbReference>